<protein>
    <submittedName>
        <fullName evidence="1">Uncharacterized protein</fullName>
    </submittedName>
</protein>
<gene>
    <name evidence="1" type="ORF">J2Y00_002455</name>
</gene>
<name>A0AAE3XDF8_9DEIO</name>
<organism evidence="1 2">
    <name type="scientific">Deinococcus soli</name>
    <name type="common">ex Cha et al. 2016</name>
    <dbReference type="NCBI Taxonomy" id="1309411"/>
    <lineage>
        <taxon>Bacteria</taxon>
        <taxon>Thermotogati</taxon>
        <taxon>Deinococcota</taxon>
        <taxon>Deinococci</taxon>
        <taxon>Deinococcales</taxon>
        <taxon>Deinococcaceae</taxon>
        <taxon>Deinococcus</taxon>
    </lineage>
</organism>
<evidence type="ECO:0000313" key="2">
    <source>
        <dbReference type="Proteomes" id="UP001185331"/>
    </source>
</evidence>
<dbReference type="RefSeq" id="WP_309853572.1">
    <property type="nucleotide sequence ID" value="NZ_JAVDQJ010000004.1"/>
</dbReference>
<dbReference type="AlphaFoldDB" id="A0AAE3XDF8"/>
<accession>A0AAE3XDF8</accession>
<sequence length="62" mass="6798">MNGTLRNGSVVVVRPDYGAGQPREVTVLSLGVRNDRLVFTYAGPGGLNRWAYVTQVDRVVSY</sequence>
<dbReference type="EMBL" id="JAVDQK010000005">
    <property type="protein sequence ID" value="MDR6218858.1"/>
    <property type="molecule type" value="Genomic_DNA"/>
</dbReference>
<evidence type="ECO:0000313" key="1">
    <source>
        <dbReference type="EMBL" id="MDR6218858.1"/>
    </source>
</evidence>
<comment type="caution">
    <text evidence="1">The sequence shown here is derived from an EMBL/GenBank/DDBJ whole genome shotgun (WGS) entry which is preliminary data.</text>
</comment>
<dbReference type="Proteomes" id="UP001185331">
    <property type="component" value="Unassembled WGS sequence"/>
</dbReference>
<proteinExistence type="predicted"/>
<reference evidence="1" key="1">
    <citation type="submission" date="2023-07" db="EMBL/GenBank/DDBJ databases">
        <title>Sorghum-associated microbial communities from plants grown in Nebraska, USA.</title>
        <authorList>
            <person name="Schachtman D."/>
        </authorList>
    </citation>
    <scope>NUCLEOTIDE SEQUENCE</scope>
    <source>
        <strain evidence="1">BE330</strain>
    </source>
</reference>